<evidence type="ECO:0000256" key="1">
    <source>
        <dbReference type="SAM" id="MobiDB-lite"/>
    </source>
</evidence>
<dbReference type="Proteomes" id="UP001558652">
    <property type="component" value="Unassembled WGS sequence"/>
</dbReference>
<keyword evidence="3" id="KW-1185">Reference proteome</keyword>
<protein>
    <submittedName>
        <fullName evidence="2">Uncharacterized protein</fullName>
    </submittedName>
</protein>
<sequence>MASKRRNVSYENKKQETTEIGTYQSYRHPPYSYPQNSTIAAMGVAKGVVMMCTNQRLSGTYEHSGIVTGTFYPPIATSQDQQNLGTPPPPPSVYTTSSNSQRSQHQHHQQPYYLQQEAQAASPGLGIRFPSAVSDTDYHAMGPGFDSLRALDTAETVGMLFSSPSQREHTGFPNVPKTLSWDRILLGSFYEEGTTSRGNPRYIRIHYQQRFSSYQDDLVFGTDDIRSGTYTRKFGRLIACYFRWLYYKV</sequence>
<evidence type="ECO:0000313" key="3">
    <source>
        <dbReference type="Proteomes" id="UP001558652"/>
    </source>
</evidence>
<reference evidence="2 3" key="1">
    <citation type="submission" date="2024-07" db="EMBL/GenBank/DDBJ databases">
        <title>Chromosome-level genome assembly of the water stick insect Ranatra chinensis (Heteroptera: Nepidae).</title>
        <authorList>
            <person name="Liu X."/>
        </authorList>
    </citation>
    <scope>NUCLEOTIDE SEQUENCE [LARGE SCALE GENOMIC DNA]</scope>
    <source>
        <strain evidence="2">Cailab_2021Rc</strain>
        <tissue evidence="2">Muscle</tissue>
    </source>
</reference>
<dbReference type="EMBL" id="JBFDAA010000020">
    <property type="protein sequence ID" value="KAL1115257.1"/>
    <property type="molecule type" value="Genomic_DNA"/>
</dbReference>
<organism evidence="2 3">
    <name type="scientific">Ranatra chinensis</name>
    <dbReference type="NCBI Taxonomy" id="642074"/>
    <lineage>
        <taxon>Eukaryota</taxon>
        <taxon>Metazoa</taxon>
        <taxon>Ecdysozoa</taxon>
        <taxon>Arthropoda</taxon>
        <taxon>Hexapoda</taxon>
        <taxon>Insecta</taxon>
        <taxon>Pterygota</taxon>
        <taxon>Neoptera</taxon>
        <taxon>Paraneoptera</taxon>
        <taxon>Hemiptera</taxon>
        <taxon>Heteroptera</taxon>
        <taxon>Panheteroptera</taxon>
        <taxon>Nepomorpha</taxon>
        <taxon>Nepidae</taxon>
        <taxon>Ranatrinae</taxon>
        <taxon>Ranatra</taxon>
    </lineage>
</organism>
<proteinExistence type="predicted"/>
<feature type="compositionally biased region" description="Polar residues" evidence="1">
    <location>
        <begin position="76"/>
        <end position="85"/>
    </location>
</feature>
<feature type="region of interest" description="Disordered" evidence="1">
    <location>
        <begin position="72"/>
        <end position="112"/>
    </location>
</feature>
<comment type="caution">
    <text evidence="2">The sequence shown here is derived from an EMBL/GenBank/DDBJ whole genome shotgun (WGS) entry which is preliminary data.</text>
</comment>
<evidence type="ECO:0000313" key="2">
    <source>
        <dbReference type="EMBL" id="KAL1115257.1"/>
    </source>
</evidence>
<name>A0ABD0XWL9_9HEMI</name>
<accession>A0ABD0XWL9</accession>
<gene>
    <name evidence="2" type="ORF">AAG570_007288</name>
</gene>
<dbReference type="AlphaFoldDB" id="A0ABD0XWL9"/>